<sequence>MVDTKGLKKSAVLAALYNDSKPQGLGFLHFDPAPMTEEEAEDLLKTSTHFDYLKGRVMKVDLSNDDSFEEWLYDRDNGNGAAQRAINKLRGL</sequence>
<dbReference type="RefSeq" id="WP_009258494.1">
    <property type="nucleotide sequence ID" value="NZ_BAABZG010000001.1"/>
</dbReference>
<evidence type="ECO:0000313" key="2">
    <source>
        <dbReference type="Proteomes" id="UP001211006"/>
    </source>
</evidence>
<dbReference type="AlphaFoldDB" id="A0AAW6C8C5"/>
<dbReference type="Proteomes" id="UP001211006">
    <property type="component" value="Unassembled WGS sequence"/>
</dbReference>
<proteinExistence type="predicted"/>
<gene>
    <name evidence="1" type="ORF">PND83_22600</name>
</gene>
<reference evidence="1" key="1">
    <citation type="submission" date="2023-01" db="EMBL/GenBank/DDBJ databases">
        <title>Human gut microbiome strain richness.</title>
        <authorList>
            <person name="Chen-Liaw A."/>
        </authorList>
    </citation>
    <scope>NUCLEOTIDE SEQUENCE</scope>
    <source>
        <strain evidence="1">2225st1_A6_2225SCRN_200828</strain>
    </source>
</reference>
<evidence type="ECO:0000313" key="1">
    <source>
        <dbReference type="EMBL" id="MDB7908777.1"/>
    </source>
</evidence>
<comment type="caution">
    <text evidence="1">The sequence shown here is derived from an EMBL/GenBank/DDBJ whole genome shotgun (WGS) entry which is preliminary data.</text>
</comment>
<accession>A0AAW6C8C5</accession>
<dbReference type="EMBL" id="JAQLWO010000044">
    <property type="protein sequence ID" value="MDB7908777.1"/>
    <property type="molecule type" value="Genomic_DNA"/>
</dbReference>
<protein>
    <submittedName>
        <fullName evidence="1">Uncharacterized protein</fullName>
    </submittedName>
</protein>
<name>A0AAW6C8C5_FLAPL</name>
<organism evidence="1 2">
    <name type="scientific">Flavonifractor plautii</name>
    <name type="common">Fusobacterium plautii</name>
    <dbReference type="NCBI Taxonomy" id="292800"/>
    <lineage>
        <taxon>Bacteria</taxon>
        <taxon>Bacillati</taxon>
        <taxon>Bacillota</taxon>
        <taxon>Clostridia</taxon>
        <taxon>Eubacteriales</taxon>
        <taxon>Oscillospiraceae</taxon>
        <taxon>Flavonifractor</taxon>
    </lineage>
</organism>